<sequence length="37" mass="3901">MGAIASKPAPTLELWCFGLCFKPPGDVLSHSLAFSAH</sequence>
<dbReference type="AlphaFoldDB" id="A0A0C2EH47"/>
<gene>
    <name evidence="1" type="ORF">UCMB321_0848</name>
</gene>
<evidence type="ECO:0000313" key="1">
    <source>
        <dbReference type="EMBL" id="KIH85379.1"/>
    </source>
</evidence>
<dbReference type="STRING" id="226910.UCMB321_0848"/>
<dbReference type="Proteomes" id="UP000031535">
    <property type="component" value="Unassembled WGS sequence"/>
</dbReference>
<organism evidence="1 2">
    <name type="scientific">Pseudomonas batumici</name>
    <dbReference type="NCBI Taxonomy" id="226910"/>
    <lineage>
        <taxon>Bacteria</taxon>
        <taxon>Pseudomonadati</taxon>
        <taxon>Pseudomonadota</taxon>
        <taxon>Gammaproteobacteria</taxon>
        <taxon>Pseudomonadales</taxon>
        <taxon>Pseudomonadaceae</taxon>
        <taxon>Pseudomonas</taxon>
    </lineage>
</organism>
<evidence type="ECO:0000313" key="2">
    <source>
        <dbReference type="Proteomes" id="UP000031535"/>
    </source>
</evidence>
<accession>A0A0C2EH47</accession>
<reference evidence="1 2" key="1">
    <citation type="submission" date="2015-01" db="EMBL/GenBank/DDBJ databases">
        <title>Complete genome of Pseudomonas batumici UCM B-321 producer of the batumin antibiotic with strong antistaphilococcal and potential anticancer activity.</title>
        <authorList>
            <person name="Klochko V.V."/>
            <person name="Zelena L.B."/>
            <person name="Elena K.A."/>
            <person name="Reva O.N."/>
        </authorList>
    </citation>
    <scope>NUCLEOTIDE SEQUENCE [LARGE SCALE GENOMIC DNA]</scope>
    <source>
        <strain evidence="1 2">UCM B-321</strain>
    </source>
</reference>
<dbReference type="EMBL" id="JXDG01000008">
    <property type="protein sequence ID" value="KIH85379.1"/>
    <property type="molecule type" value="Genomic_DNA"/>
</dbReference>
<comment type="caution">
    <text evidence="1">The sequence shown here is derived from an EMBL/GenBank/DDBJ whole genome shotgun (WGS) entry which is preliminary data.</text>
</comment>
<protein>
    <submittedName>
        <fullName evidence="1">Uncharacterized protein</fullName>
    </submittedName>
</protein>
<name>A0A0C2EH47_9PSED</name>
<proteinExistence type="predicted"/>
<dbReference type="PATRIC" id="fig|226910.6.peg.841"/>
<keyword evidence="2" id="KW-1185">Reference proteome</keyword>